<organism evidence="2 3">
    <name type="scientific">Microbacterium fluvii</name>
    <dbReference type="NCBI Taxonomy" id="415215"/>
    <lineage>
        <taxon>Bacteria</taxon>
        <taxon>Bacillati</taxon>
        <taxon>Actinomycetota</taxon>
        <taxon>Actinomycetes</taxon>
        <taxon>Micrococcales</taxon>
        <taxon>Microbacteriaceae</taxon>
        <taxon>Microbacterium</taxon>
    </lineage>
</organism>
<gene>
    <name evidence="2" type="ORF">ACFQRL_09070</name>
</gene>
<keyword evidence="3" id="KW-1185">Reference proteome</keyword>
<comment type="caution">
    <text evidence="2">The sequence shown here is derived from an EMBL/GenBank/DDBJ whole genome shotgun (WGS) entry which is preliminary data.</text>
</comment>
<evidence type="ECO:0000313" key="2">
    <source>
        <dbReference type="EMBL" id="MFC7269106.1"/>
    </source>
</evidence>
<dbReference type="EMBL" id="JBHTBE010000002">
    <property type="protein sequence ID" value="MFC7269106.1"/>
    <property type="molecule type" value="Genomic_DNA"/>
</dbReference>
<sequence length="311" mass="33881">MEQDVEGAWQDAEARFATFTAFVDESHASAPEGNLDYATELYSGWVLLAYAAHESALTGLGRAAMAVLARNAPTPDALPEVMQEWHLRRTIAFANELSGVNAPRRRAGQVRLEDVVRRAYTSDWADVSILMRLDANAWPSNVREWLSRLGVSGDQLRWMKDPHGQSTDTLESRVSELVQERNDLAHGIRPTSVRSADAMREWSDAVLEFSRRVSEAIQVTLATSLKIDLKPIGVRADEELGSNTAALATVASQICVGGHVLCKGADGRVHHGRIVSIQCDGADLAEVAGGSERVAVTLNRPVEGMVLYAPI</sequence>
<dbReference type="Proteomes" id="UP001596507">
    <property type="component" value="Unassembled WGS sequence"/>
</dbReference>
<accession>A0ABW2HEX9</accession>
<feature type="domain" description="RiboL-PSP-HEPN" evidence="1">
    <location>
        <begin position="40"/>
        <end position="217"/>
    </location>
</feature>
<evidence type="ECO:0000259" key="1">
    <source>
        <dbReference type="Pfam" id="PF18735"/>
    </source>
</evidence>
<reference evidence="3" key="1">
    <citation type="journal article" date="2019" name="Int. J. Syst. Evol. Microbiol.">
        <title>The Global Catalogue of Microorganisms (GCM) 10K type strain sequencing project: providing services to taxonomists for standard genome sequencing and annotation.</title>
        <authorList>
            <consortium name="The Broad Institute Genomics Platform"/>
            <consortium name="The Broad Institute Genome Sequencing Center for Infectious Disease"/>
            <person name="Wu L."/>
            <person name="Ma J."/>
        </authorList>
    </citation>
    <scope>NUCLEOTIDE SEQUENCE [LARGE SCALE GENOMIC DNA]</scope>
    <source>
        <strain evidence="3">CGMCC 1.15772</strain>
    </source>
</reference>
<dbReference type="RefSeq" id="WP_262874036.1">
    <property type="nucleotide sequence ID" value="NZ_BAABKW010000012.1"/>
</dbReference>
<evidence type="ECO:0000313" key="3">
    <source>
        <dbReference type="Proteomes" id="UP001596507"/>
    </source>
</evidence>
<protein>
    <submittedName>
        <fullName evidence="2">HEPN domain-containing protein</fullName>
    </submittedName>
</protein>
<dbReference type="InterPro" id="IPR041519">
    <property type="entry name" value="HEPN_RiboL-PSP"/>
</dbReference>
<proteinExistence type="predicted"/>
<name>A0ABW2HEX9_9MICO</name>
<dbReference type="Pfam" id="PF18735">
    <property type="entry name" value="HEPN_RiboL-PSP"/>
    <property type="match status" value="1"/>
</dbReference>